<feature type="domain" description="Xylose isomerase-like TIM barrel" evidence="1">
    <location>
        <begin position="18"/>
        <end position="252"/>
    </location>
</feature>
<comment type="caution">
    <text evidence="2">The sequence shown here is derived from an EMBL/GenBank/DDBJ whole genome shotgun (WGS) entry which is preliminary data.</text>
</comment>
<dbReference type="InterPro" id="IPR050312">
    <property type="entry name" value="IolE/XylAMocC-like"/>
</dbReference>
<evidence type="ECO:0000313" key="3">
    <source>
        <dbReference type="Proteomes" id="UP000616779"/>
    </source>
</evidence>
<evidence type="ECO:0000313" key="2">
    <source>
        <dbReference type="EMBL" id="NOU75388.1"/>
    </source>
</evidence>
<dbReference type="EMBL" id="WHOA01000206">
    <property type="protein sequence ID" value="NOU75388.1"/>
    <property type="molecule type" value="Genomic_DNA"/>
</dbReference>
<sequence length="266" mass="31224">MQLGMPTLIEFKTIEQNVDLCKELGLDFIELNMNLPICLSENLSHQEIRHIKNEYGIEFTVHLPEEIDLSSFHPSIRRGHLQRCKETIEWASRAGIQTLNMHLNNGIYFTLPHERMWINEQYESEFNKLLFESYSQLYQLANSLNVVLSIENTCNFHVPFIRRALEMLAKFENFYLTWDVGHDAKVNFKEGVVFREFTDRIKHIHLHDCNDKSDHQPLYSGNVPINDRLLFAENHGLSVVIEVKTSTSLRESVEQIKNNYNFNGRQ</sequence>
<gene>
    <name evidence="2" type="ORF">GC098_29070</name>
</gene>
<accession>A0ABX1Y3F5</accession>
<dbReference type="Proteomes" id="UP000616779">
    <property type="component" value="Unassembled WGS sequence"/>
</dbReference>
<dbReference type="RefSeq" id="WP_171646979.1">
    <property type="nucleotide sequence ID" value="NZ_WHOA01000206.1"/>
</dbReference>
<proteinExistence type="predicted"/>
<dbReference type="Pfam" id="PF01261">
    <property type="entry name" value="AP_endonuc_2"/>
    <property type="match status" value="1"/>
</dbReference>
<protein>
    <submittedName>
        <fullName evidence="2">TIM barrel protein</fullName>
    </submittedName>
</protein>
<evidence type="ECO:0000259" key="1">
    <source>
        <dbReference type="Pfam" id="PF01261"/>
    </source>
</evidence>
<name>A0ABX1Y3F5_9BACL</name>
<dbReference type="SUPFAM" id="SSF51658">
    <property type="entry name" value="Xylose isomerase-like"/>
    <property type="match status" value="1"/>
</dbReference>
<dbReference type="Gene3D" id="3.20.20.150">
    <property type="entry name" value="Divalent-metal-dependent TIM barrel enzymes"/>
    <property type="match status" value="1"/>
</dbReference>
<keyword evidence="3" id="KW-1185">Reference proteome</keyword>
<dbReference type="InterPro" id="IPR036237">
    <property type="entry name" value="Xyl_isomerase-like_sf"/>
</dbReference>
<dbReference type="InterPro" id="IPR013022">
    <property type="entry name" value="Xyl_isomerase-like_TIM-brl"/>
</dbReference>
<dbReference type="PANTHER" id="PTHR12110">
    <property type="entry name" value="HYDROXYPYRUVATE ISOMERASE"/>
    <property type="match status" value="1"/>
</dbReference>
<organism evidence="2 3">
    <name type="scientific">Paenibacillus phytorum</name>
    <dbReference type="NCBI Taxonomy" id="2654977"/>
    <lineage>
        <taxon>Bacteria</taxon>
        <taxon>Bacillati</taxon>
        <taxon>Bacillota</taxon>
        <taxon>Bacilli</taxon>
        <taxon>Bacillales</taxon>
        <taxon>Paenibacillaceae</taxon>
        <taxon>Paenibacillus</taxon>
    </lineage>
</organism>
<reference evidence="2 3" key="1">
    <citation type="submission" date="2019-10" db="EMBL/GenBank/DDBJ databases">
        <title>Description of Paenibacillus terrestris sp. nov.</title>
        <authorList>
            <person name="Carlier A."/>
            <person name="Qi S."/>
        </authorList>
    </citation>
    <scope>NUCLEOTIDE SEQUENCE [LARGE SCALE GENOMIC DNA]</scope>
    <source>
        <strain evidence="2 3">LMG 31458</strain>
    </source>
</reference>